<name>A0AAE4TK59_STRCB</name>
<dbReference type="AlphaFoldDB" id="A0AAE4TK59"/>
<dbReference type="Proteomes" id="UP001186118">
    <property type="component" value="Unassembled WGS sequence"/>
</dbReference>
<reference evidence="1" key="1">
    <citation type="submission" date="2021-04" db="EMBL/GenBank/DDBJ databases">
        <title>Draft genomes of 20 S. canis strains.</title>
        <authorList>
            <person name="Pagnossin D."/>
            <person name="Weir W."/>
            <person name="Smith A."/>
            <person name="Ure R."/>
            <person name="Oravcova K."/>
        </authorList>
    </citation>
    <scope>NUCLEOTIDE SEQUENCE</scope>
    <source>
        <strain evidence="1">284</strain>
    </source>
</reference>
<organism evidence="1 2">
    <name type="scientific">Streptococcus canis</name>
    <dbReference type="NCBI Taxonomy" id="1329"/>
    <lineage>
        <taxon>Bacteria</taxon>
        <taxon>Bacillati</taxon>
        <taxon>Bacillota</taxon>
        <taxon>Bacilli</taxon>
        <taxon>Lactobacillales</taxon>
        <taxon>Streptococcaceae</taxon>
        <taxon>Streptococcus</taxon>
    </lineage>
</organism>
<accession>A0AAE4TK59</accession>
<comment type="caution">
    <text evidence="1">The sequence shown here is derived from an EMBL/GenBank/DDBJ whole genome shotgun (WGS) entry which is preliminary data.</text>
</comment>
<evidence type="ECO:0000313" key="1">
    <source>
        <dbReference type="EMBL" id="MDV5978094.1"/>
    </source>
</evidence>
<dbReference type="InterPro" id="IPR009796">
    <property type="entry name" value="DUF1366"/>
</dbReference>
<gene>
    <name evidence="1" type="ORF">KB584_11810</name>
</gene>
<evidence type="ECO:0000313" key="2">
    <source>
        <dbReference type="Proteomes" id="UP001186118"/>
    </source>
</evidence>
<protein>
    <submittedName>
        <fullName evidence="1">DUF1366 domain-containing protein</fullName>
    </submittedName>
</protein>
<sequence>MRNWSISGKPYLIANQGEVKTEVRLQADDGAYLPQIILGDHTQKSEKDLIKLALKAFGQEDLAEYFVAEAVKDVEAVKVKLKTLDEMIERGETKLKEMDTAIKESQSTTEMTQASLLEFTTKLIEAGVIKDESLLATTELS</sequence>
<dbReference type="EMBL" id="JAGQEX010000053">
    <property type="protein sequence ID" value="MDV5978094.1"/>
    <property type="molecule type" value="Genomic_DNA"/>
</dbReference>
<dbReference type="RefSeq" id="WP_143928019.1">
    <property type="nucleotide sequence ID" value="NZ_BLIT01000039.1"/>
</dbReference>
<proteinExistence type="predicted"/>
<dbReference type="Pfam" id="PF07104">
    <property type="entry name" value="DUF1366"/>
    <property type="match status" value="1"/>
</dbReference>